<evidence type="ECO:0000256" key="2">
    <source>
        <dbReference type="SAM" id="SignalP"/>
    </source>
</evidence>
<sequence>MYLRKQWLALGLLTLTGLMSEAALAEGAHAAPSTTASGQTSNSDAADRYTLGEIRKVDTAQGKLTIRHGDIKNLGMPGMTMNFKVKDPAMLGQVQVGDPVRFVVERENGGLVITELHKAGK</sequence>
<evidence type="ECO:0000256" key="1">
    <source>
        <dbReference type="SAM" id="MobiDB-lite"/>
    </source>
</evidence>
<keyword evidence="4" id="KW-1185">Reference proteome</keyword>
<dbReference type="Gene3D" id="2.40.50.320">
    <property type="entry name" value="Copper binding periplasmic protein CusF"/>
    <property type="match status" value="1"/>
</dbReference>
<feature type="signal peptide" evidence="2">
    <location>
        <begin position="1"/>
        <end position="25"/>
    </location>
</feature>
<dbReference type="Proteomes" id="UP000292423">
    <property type="component" value="Unassembled WGS sequence"/>
</dbReference>
<accession>A0A4Q7Z4W0</accession>
<dbReference type="AlphaFoldDB" id="A0A4Q7Z4W0"/>
<evidence type="ECO:0000313" key="3">
    <source>
        <dbReference type="EMBL" id="RZU45357.1"/>
    </source>
</evidence>
<dbReference type="EMBL" id="SHKX01000012">
    <property type="protein sequence ID" value="RZU45357.1"/>
    <property type="molecule type" value="Genomic_DNA"/>
</dbReference>
<evidence type="ECO:0000313" key="4">
    <source>
        <dbReference type="Proteomes" id="UP000292423"/>
    </source>
</evidence>
<dbReference type="Pfam" id="PF11604">
    <property type="entry name" value="CusF_Ec"/>
    <property type="match status" value="1"/>
</dbReference>
<keyword evidence="2" id="KW-0732">Signal</keyword>
<gene>
    <name evidence="3" type="ORF">EV700_2177</name>
</gene>
<feature type="chain" id="PRO_5020457963" evidence="2">
    <location>
        <begin position="26"/>
        <end position="121"/>
    </location>
</feature>
<feature type="compositionally biased region" description="Polar residues" evidence="1">
    <location>
        <begin position="32"/>
        <end position="44"/>
    </location>
</feature>
<dbReference type="InterPro" id="IPR042230">
    <property type="entry name" value="CusF_sf"/>
</dbReference>
<dbReference type="InterPro" id="IPR021647">
    <property type="entry name" value="CusF_Ec"/>
</dbReference>
<dbReference type="RefSeq" id="WP_207224640.1">
    <property type="nucleotide sequence ID" value="NZ_SHKX01000012.1"/>
</dbReference>
<protein>
    <submittedName>
        <fullName evidence="3">Cu/Ag efflux protein CusF</fullName>
    </submittedName>
</protein>
<comment type="caution">
    <text evidence="3">The sequence shown here is derived from an EMBL/GenBank/DDBJ whole genome shotgun (WGS) entry which is preliminary data.</text>
</comment>
<reference evidence="3 4" key="1">
    <citation type="submission" date="2019-02" db="EMBL/GenBank/DDBJ databases">
        <title>Genomic Encyclopedia of Type Strains, Phase IV (KMG-IV): sequencing the most valuable type-strain genomes for metagenomic binning, comparative biology and taxonomic classification.</title>
        <authorList>
            <person name="Goeker M."/>
        </authorList>
    </citation>
    <scope>NUCLEOTIDE SEQUENCE [LARGE SCALE GENOMIC DNA]</scope>
    <source>
        <strain evidence="3 4">DSM 105135</strain>
    </source>
</reference>
<feature type="region of interest" description="Disordered" evidence="1">
    <location>
        <begin position="26"/>
        <end position="47"/>
    </location>
</feature>
<organism evidence="3 4">
    <name type="scientific">Fluviicoccus keumensis</name>
    <dbReference type="NCBI Taxonomy" id="1435465"/>
    <lineage>
        <taxon>Bacteria</taxon>
        <taxon>Pseudomonadati</taxon>
        <taxon>Pseudomonadota</taxon>
        <taxon>Gammaproteobacteria</taxon>
        <taxon>Moraxellales</taxon>
        <taxon>Moraxellaceae</taxon>
        <taxon>Fluviicoccus</taxon>
    </lineage>
</organism>
<proteinExistence type="predicted"/>
<name>A0A4Q7Z4W0_9GAMM</name>